<protein>
    <submittedName>
        <fullName evidence="3">Uncharacterized protein</fullName>
    </submittedName>
</protein>
<keyword evidence="4" id="KW-1185">Reference proteome</keyword>
<dbReference type="AlphaFoldDB" id="A0A8J1TGR1"/>
<dbReference type="PROSITE" id="PS50297">
    <property type="entry name" value="ANK_REP_REGION"/>
    <property type="match status" value="4"/>
</dbReference>
<dbReference type="PANTHER" id="PTHR24173:SF74">
    <property type="entry name" value="ANKYRIN REPEAT DOMAIN-CONTAINING PROTEIN 16"/>
    <property type="match status" value="1"/>
</dbReference>
<dbReference type="InterPro" id="IPR036770">
    <property type="entry name" value="Ankyrin_rpt-contain_sf"/>
</dbReference>
<dbReference type="PANTHER" id="PTHR24173">
    <property type="entry name" value="ANKYRIN REPEAT CONTAINING"/>
    <property type="match status" value="1"/>
</dbReference>
<dbReference type="Proteomes" id="UP000749559">
    <property type="component" value="Unassembled WGS sequence"/>
</dbReference>
<dbReference type="InterPro" id="IPR002110">
    <property type="entry name" value="Ankyrin_rpt"/>
</dbReference>
<accession>A0A8J1TGR1</accession>
<evidence type="ECO:0000256" key="2">
    <source>
        <dbReference type="ARBA" id="ARBA00023043"/>
    </source>
</evidence>
<dbReference type="EMBL" id="CAIIXF020000002">
    <property type="protein sequence ID" value="CAH1776695.1"/>
    <property type="molecule type" value="Genomic_DNA"/>
</dbReference>
<dbReference type="SMART" id="SM00248">
    <property type="entry name" value="ANK"/>
    <property type="match status" value="7"/>
</dbReference>
<sequence>MIRFDRMLLERPPTVDGVKLEAQKVVMDSDILKELIDKKRVDSNAADQHGDTVLMYTVRKNATESVKVLLDHGADVNAVDNNGKTALMFAALVNDTVECAKLLIAYGADIDARDNDGTTALVYATSECMRLLVDNGADVNAANKRGVTALMRSAGFDTTAPMEALLDHGADVNACTYFGMNALFYAVCQDKLDSVRLLINKGIDINRRGLNGETVLMRSVRNNPNPACIALLIAHGADINAENSKGENGMSLAFKMEAYKVICILAMYGANVVADQLFAIKGKHQKLGLILEKLKRPNLQQQVRRRIYQHTTSVCQNTHSKAIDALIKGGKLPTIFRSFMLFEDDIQEIISLPVPVSNKVDVFYTCCHQWVI</sequence>
<dbReference type="Pfam" id="PF12796">
    <property type="entry name" value="Ank_2"/>
    <property type="match status" value="2"/>
</dbReference>
<keyword evidence="1" id="KW-0677">Repeat</keyword>
<evidence type="ECO:0000256" key="1">
    <source>
        <dbReference type="ARBA" id="ARBA00022737"/>
    </source>
</evidence>
<dbReference type="OrthoDB" id="9995210at2759"/>
<dbReference type="Pfam" id="PF00023">
    <property type="entry name" value="Ank"/>
    <property type="match status" value="1"/>
</dbReference>
<evidence type="ECO:0000313" key="3">
    <source>
        <dbReference type="EMBL" id="CAH1776695.1"/>
    </source>
</evidence>
<reference evidence="3" key="1">
    <citation type="submission" date="2022-03" db="EMBL/GenBank/DDBJ databases">
        <authorList>
            <person name="Martin C."/>
        </authorList>
    </citation>
    <scope>NUCLEOTIDE SEQUENCE</scope>
</reference>
<keyword evidence="2" id="KW-0040">ANK repeat</keyword>
<organism evidence="3 4">
    <name type="scientific">Owenia fusiformis</name>
    <name type="common">Polychaete worm</name>
    <dbReference type="NCBI Taxonomy" id="6347"/>
    <lineage>
        <taxon>Eukaryota</taxon>
        <taxon>Metazoa</taxon>
        <taxon>Spiralia</taxon>
        <taxon>Lophotrochozoa</taxon>
        <taxon>Annelida</taxon>
        <taxon>Polychaeta</taxon>
        <taxon>Sedentaria</taxon>
        <taxon>Canalipalpata</taxon>
        <taxon>Sabellida</taxon>
        <taxon>Oweniida</taxon>
        <taxon>Oweniidae</taxon>
        <taxon>Owenia</taxon>
    </lineage>
</organism>
<comment type="caution">
    <text evidence="3">The sequence shown here is derived from an EMBL/GenBank/DDBJ whole genome shotgun (WGS) entry which is preliminary data.</text>
</comment>
<dbReference type="PROSITE" id="PS50088">
    <property type="entry name" value="ANK_REPEAT"/>
    <property type="match status" value="4"/>
</dbReference>
<dbReference type="SUPFAM" id="SSF48403">
    <property type="entry name" value="Ankyrin repeat"/>
    <property type="match status" value="1"/>
</dbReference>
<proteinExistence type="predicted"/>
<evidence type="ECO:0000313" key="4">
    <source>
        <dbReference type="Proteomes" id="UP000749559"/>
    </source>
</evidence>
<dbReference type="Gene3D" id="1.25.40.20">
    <property type="entry name" value="Ankyrin repeat-containing domain"/>
    <property type="match status" value="2"/>
</dbReference>
<gene>
    <name evidence="3" type="ORF">OFUS_LOCUS3847</name>
</gene>
<name>A0A8J1TGR1_OWEFU</name>